<organism evidence="2 3">
    <name type="scientific">Eragrostis curvula</name>
    <name type="common">weeping love grass</name>
    <dbReference type="NCBI Taxonomy" id="38414"/>
    <lineage>
        <taxon>Eukaryota</taxon>
        <taxon>Viridiplantae</taxon>
        <taxon>Streptophyta</taxon>
        <taxon>Embryophyta</taxon>
        <taxon>Tracheophyta</taxon>
        <taxon>Spermatophyta</taxon>
        <taxon>Magnoliopsida</taxon>
        <taxon>Liliopsida</taxon>
        <taxon>Poales</taxon>
        <taxon>Poaceae</taxon>
        <taxon>PACMAD clade</taxon>
        <taxon>Chloridoideae</taxon>
        <taxon>Eragrostideae</taxon>
        <taxon>Eragrostidinae</taxon>
        <taxon>Eragrostis</taxon>
    </lineage>
</organism>
<accession>A0A5J9VMI5</accession>
<keyword evidence="3" id="KW-1185">Reference proteome</keyword>
<dbReference type="Proteomes" id="UP000324897">
    <property type="component" value="Unassembled WGS sequence"/>
</dbReference>
<name>A0A5J9VMI5_9POAL</name>
<evidence type="ECO:0000313" key="2">
    <source>
        <dbReference type="EMBL" id="TVU36250.1"/>
    </source>
</evidence>
<dbReference type="Pfam" id="PF03478">
    <property type="entry name" value="Beta-prop_KIB1-4"/>
    <property type="match status" value="1"/>
</dbReference>
<sequence length="212" mass="23114">MEKGTQLASSDAEGRPPLGSVPLLVYDHGMPPNNRQTVFAIGDGSLHTRVVPQLANSYDYHVTTHGWVLLGRRKPPSNWECYLSDAPTSPSCVVLVLNLNKPRFMYCRVGDDRWSTLAYDIGEVPVPPEGTATQKIVIQKAAVVDGKFYFHETRELGVIDFSSTATKTMPAGVQLSGLPRHRFPGRVRLLHGLPGCVGRGGAVQGLHLFQGV</sequence>
<protein>
    <recommendedName>
        <fullName evidence="1">KIB1-4 beta-propeller domain-containing protein</fullName>
    </recommendedName>
</protein>
<evidence type="ECO:0000259" key="1">
    <source>
        <dbReference type="Pfam" id="PF03478"/>
    </source>
</evidence>
<comment type="caution">
    <text evidence="2">The sequence shown here is derived from an EMBL/GenBank/DDBJ whole genome shotgun (WGS) entry which is preliminary data.</text>
</comment>
<dbReference type="EMBL" id="RWGY01000009">
    <property type="protein sequence ID" value="TVU36250.1"/>
    <property type="molecule type" value="Genomic_DNA"/>
</dbReference>
<feature type="domain" description="KIB1-4 beta-propeller" evidence="1">
    <location>
        <begin position="80"/>
        <end position="167"/>
    </location>
</feature>
<gene>
    <name evidence="2" type="ORF">EJB05_18176</name>
</gene>
<dbReference type="AlphaFoldDB" id="A0A5J9VMI5"/>
<reference evidence="2 3" key="1">
    <citation type="journal article" date="2019" name="Sci. Rep.">
        <title>A high-quality genome of Eragrostis curvula grass provides insights into Poaceae evolution and supports new strategies to enhance forage quality.</title>
        <authorList>
            <person name="Carballo J."/>
            <person name="Santos B.A.C.M."/>
            <person name="Zappacosta D."/>
            <person name="Garbus I."/>
            <person name="Selva J.P."/>
            <person name="Gallo C.A."/>
            <person name="Diaz A."/>
            <person name="Albertini E."/>
            <person name="Caccamo M."/>
            <person name="Echenique V."/>
        </authorList>
    </citation>
    <scope>NUCLEOTIDE SEQUENCE [LARGE SCALE GENOMIC DNA]</scope>
    <source>
        <strain evidence="3">cv. Victoria</strain>
        <tissue evidence="2">Leaf</tissue>
    </source>
</reference>
<dbReference type="InterPro" id="IPR005174">
    <property type="entry name" value="KIB1-4_b-propeller"/>
</dbReference>
<evidence type="ECO:0000313" key="3">
    <source>
        <dbReference type="Proteomes" id="UP000324897"/>
    </source>
</evidence>
<dbReference type="PANTHER" id="PTHR33127">
    <property type="entry name" value="TRANSMEMBRANE PROTEIN"/>
    <property type="match status" value="1"/>
</dbReference>
<dbReference type="Gramene" id="TVU36250">
    <property type="protein sequence ID" value="TVU36250"/>
    <property type="gene ID" value="EJB05_18176"/>
</dbReference>
<feature type="non-terminal residue" evidence="2">
    <location>
        <position position="1"/>
    </location>
</feature>
<dbReference type="PANTHER" id="PTHR33127:SF50">
    <property type="entry name" value="OS01G0885800 PROTEIN"/>
    <property type="match status" value="1"/>
</dbReference>
<proteinExistence type="predicted"/>
<dbReference type="OrthoDB" id="676569at2759"/>